<feature type="region of interest" description="Disordered" evidence="2">
    <location>
        <begin position="238"/>
        <end position="285"/>
    </location>
</feature>
<feature type="compositionally biased region" description="Polar residues" evidence="2">
    <location>
        <begin position="1"/>
        <end position="18"/>
    </location>
</feature>
<keyword evidence="4" id="KW-1185">Reference proteome</keyword>
<feature type="compositionally biased region" description="Basic and acidic residues" evidence="2">
    <location>
        <begin position="238"/>
        <end position="266"/>
    </location>
</feature>
<evidence type="ECO:0000313" key="4">
    <source>
        <dbReference type="Proteomes" id="UP001309876"/>
    </source>
</evidence>
<evidence type="ECO:0000313" key="3">
    <source>
        <dbReference type="EMBL" id="KAK5084476.1"/>
    </source>
</evidence>
<feature type="region of interest" description="Disordered" evidence="2">
    <location>
        <begin position="1"/>
        <end position="68"/>
    </location>
</feature>
<gene>
    <name evidence="3" type="ORF">LTR05_005552</name>
</gene>
<comment type="caution">
    <text evidence="3">The sequence shown here is derived from an EMBL/GenBank/DDBJ whole genome shotgun (WGS) entry which is preliminary data.</text>
</comment>
<dbReference type="GO" id="GO:0005634">
    <property type="term" value="C:nucleus"/>
    <property type="evidence" value="ECO:0007669"/>
    <property type="project" value="TreeGrafter"/>
</dbReference>
<feature type="compositionally biased region" description="Basic and acidic residues" evidence="2">
    <location>
        <begin position="45"/>
        <end position="55"/>
    </location>
</feature>
<dbReference type="PANTHER" id="PTHR15885:SF1">
    <property type="entry name" value="COILED-COIL DOMAIN-CONTAINING PROTEIN 174"/>
    <property type="match status" value="1"/>
</dbReference>
<proteinExistence type="predicted"/>
<accession>A0AAN7SYN9</accession>
<sequence>MADSFSSAKPGNTKQVKSSKGKSDIFTAHNRNVKKRAARDLEDENGQRHQTKDDLGAVSAADLHRSKRRMEEKVRMYNAMKRGEFVKRDDGFDDRGLVDFDRKWAQTQYNQDDSDLSDQSEDDDAQDANEIVEYTDEFGRLRKGTKKEVEKEERRSRIQAIANEDAEQFAAHPQMPTNVIYGDAVQHQAFNPDRTIAEQMAELVKKRDKSATPPPATHFDANAEIRTKGTAFYNFSHHATEREREMAELEKTRLETERIRKEKTAELQKQNSTQPVSTPAAPLNEDAKRFLDEFELPEREELRPT</sequence>
<reference evidence="3 4" key="1">
    <citation type="submission" date="2023-08" db="EMBL/GenBank/DDBJ databases">
        <title>Black Yeasts Isolated from many extreme environments.</title>
        <authorList>
            <person name="Coleine C."/>
            <person name="Stajich J.E."/>
            <person name="Selbmann L."/>
        </authorList>
    </citation>
    <scope>NUCLEOTIDE SEQUENCE [LARGE SCALE GENOMIC DNA]</scope>
    <source>
        <strain evidence="3 4">CCFEE 5910</strain>
    </source>
</reference>
<evidence type="ECO:0000256" key="1">
    <source>
        <dbReference type="ARBA" id="ARBA00023054"/>
    </source>
</evidence>
<protein>
    <submittedName>
        <fullName evidence="3">Uncharacterized protein</fullName>
    </submittedName>
</protein>
<dbReference type="PANTHER" id="PTHR15885">
    <property type="entry name" value="COILED-COIL DOMAIN-CONTAINING PROTEIN 174"/>
    <property type="match status" value="1"/>
</dbReference>
<dbReference type="InterPro" id="IPR025066">
    <property type="entry name" value="CCDC174-like"/>
</dbReference>
<feature type="compositionally biased region" description="Acidic residues" evidence="2">
    <location>
        <begin position="112"/>
        <end position="126"/>
    </location>
</feature>
<dbReference type="Proteomes" id="UP001309876">
    <property type="component" value="Unassembled WGS sequence"/>
</dbReference>
<dbReference type="EMBL" id="JAVRRJ010000005">
    <property type="protein sequence ID" value="KAK5084476.1"/>
    <property type="molecule type" value="Genomic_DNA"/>
</dbReference>
<dbReference type="AlphaFoldDB" id="A0AAN7SYN9"/>
<name>A0AAN7SYN9_9EURO</name>
<evidence type="ECO:0000256" key="2">
    <source>
        <dbReference type="SAM" id="MobiDB-lite"/>
    </source>
</evidence>
<feature type="compositionally biased region" description="Polar residues" evidence="2">
    <location>
        <begin position="267"/>
        <end position="277"/>
    </location>
</feature>
<feature type="region of interest" description="Disordered" evidence="2">
    <location>
        <begin position="107"/>
        <end position="126"/>
    </location>
</feature>
<organism evidence="3 4">
    <name type="scientific">Lithohypha guttulata</name>
    <dbReference type="NCBI Taxonomy" id="1690604"/>
    <lineage>
        <taxon>Eukaryota</taxon>
        <taxon>Fungi</taxon>
        <taxon>Dikarya</taxon>
        <taxon>Ascomycota</taxon>
        <taxon>Pezizomycotina</taxon>
        <taxon>Eurotiomycetes</taxon>
        <taxon>Chaetothyriomycetidae</taxon>
        <taxon>Chaetothyriales</taxon>
        <taxon>Trichomeriaceae</taxon>
        <taxon>Lithohypha</taxon>
    </lineage>
</organism>
<keyword evidence="1" id="KW-0175">Coiled coil</keyword>
<dbReference type="Pfam" id="PF13300">
    <property type="entry name" value="DUF4078"/>
    <property type="match status" value="1"/>
</dbReference>